<dbReference type="GO" id="GO:0090263">
    <property type="term" value="P:positive regulation of canonical Wnt signaling pathway"/>
    <property type="evidence" value="ECO:0007669"/>
    <property type="project" value="TreeGrafter"/>
</dbReference>
<dbReference type="InterPro" id="IPR036053">
    <property type="entry name" value="PABP-dom"/>
</dbReference>
<dbReference type="PANTHER" id="PTHR46276:SF1">
    <property type="entry name" value="E3 UBIQUITIN-PROTEIN LIGASE UBR5"/>
    <property type="match status" value="1"/>
</dbReference>
<dbReference type="SUPFAM" id="SSF63570">
    <property type="entry name" value="PABC (PABP) domain"/>
    <property type="match status" value="2"/>
</dbReference>
<comment type="caution">
    <text evidence="3">The sequence shown here is derived from an EMBL/GenBank/DDBJ whole genome shotgun (WGS) entry which is preliminary data.</text>
</comment>
<dbReference type="EMBL" id="SNRW01014852">
    <property type="protein sequence ID" value="KAA6371014.1"/>
    <property type="molecule type" value="Genomic_DNA"/>
</dbReference>
<dbReference type="InterPro" id="IPR002004">
    <property type="entry name" value="PABP_HYD_C"/>
</dbReference>
<feature type="region of interest" description="Disordered" evidence="1">
    <location>
        <begin position="86"/>
        <end position="105"/>
    </location>
</feature>
<dbReference type="GO" id="GO:0000209">
    <property type="term" value="P:protein polyubiquitination"/>
    <property type="evidence" value="ECO:0007669"/>
    <property type="project" value="TreeGrafter"/>
</dbReference>
<dbReference type="PROSITE" id="PS51309">
    <property type="entry name" value="PABC"/>
    <property type="match status" value="2"/>
</dbReference>
<name>A0A5J4ULC4_9EUKA</name>
<feature type="region of interest" description="Disordered" evidence="1">
    <location>
        <begin position="42"/>
        <end position="71"/>
    </location>
</feature>
<accession>A0A5J4ULC4</accession>
<feature type="compositionally biased region" description="Acidic residues" evidence="1">
    <location>
        <begin position="54"/>
        <end position="70"/>
    </location>
</feature>
<dbReference type="PANTHER" id="PTHR46276">
    <property type="entry name" value="E3 UBIQUITIN-PROTEIN LIGASE UBR5"/>
    <property type="match status" value="1"/>
</dbReference>
<evidence type="ECO:0000259" key="2">
    <source>
        <dbReference type="PROSITE" id="PS51309"/>
    </source>
</evidence>
<sequence length="478" mass="55769">MAVLEILIQLALRKNLDWNQEETNELIDILQFISENNINSMKKENKNKNKKDDNDEEKEEDQQEDEDIETVESKAEQLLVILKSKVSKQEQKRKQSQSPSDFEEHDDIIHENNMNKAERPQFRQSDRGRRNNRDNQYGDERRPYNKFNSRKNEQQQQDQNKSNQTNFEGLLRMMQFLPPLAQNNMQNTFGQIQPYQFIGPGYFPPYIIPNMRMNQQFPFAGMNPNYFNYQNIPFGGMLNMQWPGPHLIPQQPPPNLQPQIPALPIINQQPIANPVIPPILPPVIPQQFNLQFLAQIPPDQQKQYIGEFLYAKISTIDEPNAGKITGMLLELDIPELINLLGNDQQLNLKTREAQKVFHEAVQQQIHHSPNINLHQIQTPIIPQQPISNSIIQPIQSPQIQQTFEQQILDDLPPHEKKYYIGELLYEKITIIDQRNAGKITGMLLDLEIPELIILLREDQKLNRKISELQRLLQEAVSQ</sequence>
<dbReference type="GO" id="GO:0034450">
    <property type="term" value="F:ubiquitin-ubiquitin ligase activity"/>
    <property type="evidence" value="ECO:0007669"/>
    <property type="project" value="TreeGrafter"/>
</dbReference>
<dbReference type="GO" id="GO:0005737">
    <property type="term" value="C:cytoplasm"/>
    <property type="evidence" value="ECO:0007669"/>
    <property type="project" value="TreeGrafter"/>
</dbReference>
<evidence type="ECO:0000313" key="4">
    <source>
        <dbReference type="Proteomes" id="UP000324800"/>
    </source>
</evidence>
<gene>
    <name evidence="3" type="ORF">EZS28_033460</name>
</gene>
<feature type="compositionally biased region" description="Basic and acidic residues" evidence="1">
    <location>
        <begin position="42"/>
        <end position="53"/>
    </location>
</feature>
<dbReference type="OrthoDB" id="19742at2759"/>
<feature type="region of interest" description="Disordered" evidence="1">
    <location>
        <begin position="110"/>
        <end position="162"/>
    </location>
</feature>
<dbReference type="Pfam" id="PF00658">
    <property type="entry name" value="MLLE"/>
    <property type="match status" value="2"/>
</dbReference>
<dbReference type="AlphaFoldDB" id="A0A5J4ULC4"/>
<dbReference type="Gene3D" id="1.10.1900.10">
    <property type="entry name" value="c-terminal domain of poly(a) binding protein"/>
    <property type="match status" value="2"/>
</dbReference>
<feature type="domain" description="PABC" evidence="2">
    <location>
        <begin position="285"/>
        <end position="362"/>
    </location>
</feature>
<feature type="domain" description="PABC" evidence="2">
    <location>
        <begin position="400"/>
        <end position="477"/>
    </location>
</feature>
<dbReference type="Proteomes" id="UP000324800">
    <property type="component" value="Unassembled WGS sequence"/>
</dbReference>
<feature type="compositionally biased region" description="Basic and acidic residues" evidence="1">
    <location>
        <begin position="116"/>
        <end position="143"/>
    </location>
</feature>
<reference evidence="3 4" key="1">
    <citation type="submission" date="2019-03" db="EMBL/GenBank/DDBJ databases">
        <title>Single cell metagenomics reveals metabolic interactions within the superorganism composed of flagellate Streblomastix strix and complex community of Bacteroidetes bacteria on its surface.</title>
        <authorList>
            <person name="Treitli S.C."/>
            <person name="Kolisko M."/>
            <person name="Husnik F."/>
            <person name="Keeling P."/>
            <person name="Hampl V."/>
        </authorList>
    </citation>
    <scope>NUCLEOTIDE SEQUENCE [LARGE SCALE GENOMIC DNA]</scope>
    <source>
        <strain evidence="3">ST1C</strain>
    </source>
</reference>
<dbReference type="SMART" id="SM00517">
    <property type="entry name" value="PolyA"/>
    <property type="match status" value="2"/>
</dbReference>
<protein>
    <recommendedName>
        <fullName evidence="2">PABC domain-containing protein</fullName>
    </recommendedName>
</protein>
<dbReference type="GO" id="GO:0003723">
    <property type="term" value="F:RNA binding"/>
    <property type="evidence" value="ECO:0007669"/>
    <property type="project" value="InterPro"/>
</dbReference>
<organism evidence="3 4">
    <name type="scientific">Streblomastix strix</name>
    <dbReference type="NCBI Taxonomy" id="222440"/>
    <lineage>
        <taxon>Eukaryota</taxon>
        <taxon>Metamonada</taxon>
        <taxon>Preaxostyla</taxon>
        <taxon>Oxymonadida</taxon>
        <taxon>Streblomastigidae</taxon>
        <taxon>Streblomastix</taxon>
    </lineage>
</organism>
<evidence type="ECO:0000313" key="3">
    <source>
        <dbReference type="EMBL" id="KAA6371014.1"/>
    </source>
</evidence>
<proteinExistence type="predicted"/>
<dbReference type="GO" id="GO:0005634">
    <property type="term" value="C:nucleus"/>
    <property type="evidence" value="ECO:0007669"/>
    <property type="project" value="TreeGrafter"/>
</dbReference>
<evidence type="ECO:0000256" key="1">
    <source>
        <dbReference type="SAM" id="MobiDB-lite"/>
    </source>
</evidence>